<accession>A0A835K4X5</accession>
<keyword evidence="5" id="KW-0812">Transmembrane</keyword>
<evidence type="ECO:0000313" key="7">
    <source>
        <dbReference type="EMBL" id="KAF9679451.1"/>
    </source>
</evidence>
<dbReference type="Gene3D" id="3.30.40.10">
    <property type="entry name" value="Zinc/RING finger domain, C3HC4 (zinc finger)"/>
    <property type="match status" value="1"/>
</dbReference>
<keyword evidence="3" id="KW-0862">Zinc</keyword>
<dbReference type="GO" id="GO:0008270">
    <property type="term" value="F:zinc ion binding"/>
    <property type="evidence" value="ECO:0007669"/>
    <property type="project" value="UniProtKB-KW"/>
</dbReference>
<feature type="compositionally biased region" description="Low complexity" evidence="4">
    <location>
        <begin position="496"/>
        <end position="524"/>
    </location>
</feature>
<feature type="compositionally biased region" description="Basic and acidic residues" evidence="4">
    <location>
        <begin position="1"/>
        <end position="18"/>
    </location>
</feature>
<dbReference type="InterPro" id="IPR013083">
    <property type="entry name" value="Znf_RING/FYVE/PHD"/>
</dbReference>
<dbReference type="EMBL" id="JADGMS010000006">
    <property type="protein sequence ID" value="KAF9679451.1"/>
    <property type="molecule type" value="Genomic_DNA"/>
</dbReference>
<dbReference type="Proteomes" id="UP000657918">
    <property type="component" value="Unassembled WGS sequence"/>
</dbReference>
<name>A0A835K4X5_9ROSI</name>
<feature type="region of interest" description="Disordered" evidence="4">
    <location>
        <begin position="133"/>
        <end position="152"/>
    </location>
</feature>
<comment type="caution">
    <text evidence="7">The sequence shown here is derived from an EMBL/GenBank/DDBJ whole genome shotgun (WGS) entry which is preliminary data.</text>
</comment>
<feature type="region of interest" description="Disordered" evidence="4">
    <location>
        <begin position="1"/>
        <end position="70"/>
    </location>
</feature>
<feature type="transmembrane region" description="Helical" evidence="5">
    <location>
        <begin position="427"/>
        <end position="449"/>
    </location>
</feature>
<feature type="compositionally biased region" description="Polar residues" evidence="4">
    <location>
        <begin position="49"/>
        <end position="58"/>
    </location>
</feature>
<evidence type="ECO:0000256" key="1">
    <source>
        <dbReference type="ARBA" id="ARBA00022723"/>
    </source>
</evidence>
<organism evidence="7 8">
    <name type="scientific">Salix dunnii</name>
    <dbReference type="NCBI Taxonomy" id="1413687"/>
    <lineage>
        <taxon>Eukaryota</taxon>
        <taxon>Viridiplantae</taxon>
        <taxon>Streptophyta</taxon>
        <taxon>Embryophyta</taxon>
        <taxon>Tracheophyta</taxon>
        <taxon>Spermatophyta</taxon>
        <taxon>Magnoliopsida</taxon>
        <taxon>eudicotyledons</taxon>
        <taxon>Gunneridae</taxon>
        <taxon>Pentapetalae</taxon>
        <taxon>rosids</taxon>
        <taxon>fabids</taxon>
        <taxon>Malpighiales</taxon>
        <taxon>Salicaceae</taxon>
        <taxon>Saliceae</taxon>
        <taxon>Salix</taxon>
    </lineage>
</organism>
<gene>
    <name evidence="7" type="ORF">SADUNF_Sadunf06G0016400</name>
</gene>
<feature type="region of interest" description="Disordered" evidence="4">
    <location>
        <begin position="97"/>
        <end position="117"/>
    </location>
</feature>
<keyword evidence="5" id="KW-0472">Membrane</keyword>
<dbReference type="PANTHER" id="PTHR46158:SF2">
    <property type="entry name" value="OS02G0165000 PROTEIN"/>
    <property type="match status" value="1"/>
</dbReference>
<dbReference type="AlphaFoldDB" id="A0A835K4X5"/>
<dbReference type="SMART" id="SM00744">
    <property type="entry name" value="RINGv"/>
    <property type="match status" value="1"/>
</dbReference>
<evidence type="ECO:0000256" key="5">
    <source>
        <dbReference type="SAM" id="Phobius"/>
    </source>
</evidence>
<dbReference type="Pfam" id="PF12906">
    <property type="entry name" value="RINGv"/>
    <property type="match status" value="1"/>
</dbReference>
<dbReference type="InterPro" id="IPR011016">
    <property type="entry name" value="Znf_RING-CH"/>
</dbReference>
<evidence type="ECO:0000256" key="2">
    <source>
        <dbReference type="ARBA" id="ARBA00022771"/>
    </source>
</evidence>
<feature type="compositionally biased region" description="Polar residues" evidence="4">
    <location>
        <begin position="526"/>
        <end position="547"/>
    </location>
</feature>
<dbReference type="SUPFAM" id="SSF57850">
    <property type="entry name" value="RING/U-box"/>
    <property type="match status" value="1"/>
</dbReference>
<keyword evidence="8" id="KW-1185">Reference proteome</keyword>
<feature type="region of interest" description="Disordered" evidence="4">
    <location>
        <begin position="491"/>
        <end position="547"/>
    </location>
</feature>
<keyword evidence="2" id="KW-0863">Zinc-finger</keyword>
<keyword evidence="1" id="KW-0479">Metal-binding</keyword>
<evidence type="ECO:0000259" key="6">
    <source>
        <dbReference type="PROSITE" id="PS51292"/>
    </source>
</evidence>
<evidence type="ECO:0000256" key="4">
    <source>
        <dbReference type="SAM" id="MobiDB-lite"/>
    </source>
</evidence>
<sequence length="547" mass="59970">MEENPVAKHQDSTSDSPDHSQVGSRKPNLRSLQIPARSSLLETDFTRIEVTQSPSSAKTGLPPRPNSAKFKSTVKNLLPQRSLKAKILSEDGEKTVLIVPDTPPSDSPAAKPSTSRSFSLNKVSFPFKPANSLPVTPSANPDTEAVLDRNNNSYSDDKVEVRHHIRRSLSVPVNIKIRSLRVTESGGGLFRVVSATPRPVAADSTSTNDASTIDIASEDDGEDIPEEEAVCRICLVELSEGGDTLKMECSCKGELALAHQQCAVKWFSIKGNKTCDVCKQDVRNLPVTLLKIHNPQPAGRRPLPVPQQREVTRYRQVQLTLDRIDDVGSLPFLEIIHDLLCSHAYARSFSQFVPVSCQGLAGCASSCHGQRASIFLLSGAITGTYRHLSASLVSDLGPRALAISLPFSCVLGLLSSMIASTMVSRSYIWAYASFQFAVVILFAHIFYTVLNVNPILSVLLSSFTGFGIAISTNSLLVEYLRWRASRQLHSSHQQNDRAMQQAQQRQQQQSMQTRQQENQQPRQQSIEDSNAGPTDSSRQGEAIIQNT</sequence>
<evidence type="ECO:0000256" key="3">
    <source>
        <dbReference type="ARBA" id="ARBA00022833"/>
    </source>
</evidence>
<feature type="domain" description="RING-CH-type" evidence="6">
    <location>
        <begin position="223"/>
        <end position="285"/>
    </location>
</feature>
<dbReference type="OrthoDB" id="435038at2759"/>
<evidence type="ECO:0000313" key="8">
    <source>
        <dbReference type="Proteomes" id="UP000657918"/>
    </source>
</evidence>
<dbReference type="CDD" id="cd16495">
    <property type="entry name" value="RING_CH-C4HC3_MARCH"/>
    <property type="match status" value="1"/>
</dbReference>
<proteinExistence type="predicted"/>
<keyword evidence="5" id="KW-1133">Transmembrane helix</keyword>
<feature type="transmembrane region" description="Helical" evidence="5">
    <location>
        <begin position="396"/>
        <end position="415"/>
    </location>
</feature>
<dbReference type="PROSITE" id="PS51292">
    <property type="entry name" value="ZF_RING_CH"/>
    <property type="match status" value="1"/>
</dbReference>
<protein>
    <recommendedName>
        <fullName evidence="6">RING-CH-type domain-containing protein</fullName>
    </recommendedName>
</protein>
<dbReference type="PANTHER" id="PTHR46158">
    <property type="entry name" value="OS02G0165000 PROTEIN"/>
    <property type="match status" value="1"/>
</dbReference>
<reference evidence="7 8" key="1">
    <citation type="submission" date="2020-10" db="EMBL/GenBank/DDBJ databases">
        <title>Plant Genome Project.</title>
        <authorList>
            <person name="Zhang R.-G."/>
        </authorList>
    </citation>
    <scope>NUCLEOTIDE SEQUENCE [LARGE SCALE GENOMIC DNA]</scope>
    <source>
        <strain evidence="7">FAFU-HL-1</strain>
        <tissue evidence="7">Leaf</tissue>
    </source>
</reference>
<feature type="transmembrane region" description="Helical" evidence="5">
    <location>
        <begin position="455"/>
        <end position="477"/>
    </location>
</feature>